<comment type="similarity">
    <text evidence="1">Belongs to the UPF0213 family.</text>
</comment>
<evidence type="ECO:0000256" key="1">
    <source>
        <dbReference type="ARBA" id="ARBA00007435"/>
    </source>
</evidence>
<proteinExistence type="inferred from homology"/>
<dbReference type="PROSITE" id="PS50164">
    <property type="entry name" value="GIY_YIG"/>
    <property type="match status" value="1"/>
</dbReference>
<comment type="caution">
    <text evidence="3">The sequence shown here is derived from an EMBL/GenBank/DDBJ whole genome shotgun (WGS) entry which is preliminary data.</text>
</comment>
<keyword evidence="4" id="KW-1185">Reference proteome</keyword>
<name>A0ABS0LUU1_9LACT</name>
<accession>A0ABS0LUU1</accession>
<reference evidence="3 4" key="1">
    <citation type="submission" date="2020-07" db="EMBL/GenBank/DDBJ databases">
        <title>Facklamia lactis sp. nov., isolated from raw milk.</title>
        <authorList>
            <person name="Doll E.V."/>
            <person name="Huptas C."/>
            <person name="Staib L."/>
            <person name="Wenning M."/>
            <person name="Scherer S."/>
        </authorList>
    </citation>
    <scope>NUCLEOTIDE SEQUENCE [LARGE SCALE GENOMIC DNA]</scope>
    <source>
        <strain evidence="3 4">DSM 111018</strain>
    </source>
</reference>
<dbReference type="PANTHER" id="PTHR34477:SF1">
    <property type="entry name" value="UPF0213 PROTEIN YHBQ"/>
    <property type="match status" value="1"/>
</dbReference>
<sequence>MLEINNNVHFFYVVYCKDHTLYAGYTNDLTSRIETHNQGKGAKYTKLSKRRPVQLIYAEKWISKSLAMSAEARFKRLKRREKEQYLRDHGIRDLQQKEVVIYDYMDRVERLEQMLTGNIRKEN</sequence>
<dbReference type="PANTHER" id="PTHR34477">
    <property type="entry name" value="UPF0213 PROTEIN YHBQ"/>
    <property type="match status" value="1"/>
</dbReference>
<feature type="domain" description="GIY-YIG" evidence="2">
    <location>
        <begin position="7"/>
        <end position="84"/>
    </location>
</feature>
<evidence type="ECO:0000313" key="3">
    <source>
        <dbReference type="EMBL" id="MBG9987136.1"/>
    </source>
</evidence>
<organism evidence="3 4">
    <name type="scientific">Facklamia lactis</name>
    <dbReference type="NCBI Taxonomy" id="2749967"/>
    <lineage>
        <taxon>Bacteria</taxon>
        <taxon>Bacillati</taxon>
        <taxon>Bacillota</taxon>
        <taxon>Bacilli</taxon>
        <taxon>Lactobacillales</taxon>
        <taxon>Aerococcaceae</taxon>
        <taxon>Facklamia</taxon>
    </lineage>
</organism>
<dbReference type="RefSeq" id="WP_197116174.1">
    <property type="nucleotide sequence ID" value="NZ_JACBXQ010000006.1"/>
</dbReference>
<gene>
    <name evidence="3" type="ORF">HZY91_09675</name>
</gene>
<evidence type="ECO:0000259" key="2">
    <source>
        <dbReference type="PROSITE" id="PS50164"/>
    </source>
</evidence>
<dbReference type="InterPro" id="IPR050190">
    <property type="entry name" value="UPF0213_domain"/>
</dbReference>
<dbReference type="Pfam" id="PF01541">
    <property type="entry name" value="GIY-YIG"/>
    <property type="match status" value="1"/>
</dbReference>
<evidence type="ECO:0000313" key="4">
    <source>
        <dbReference type="Proteomes" id="UP000721415"/>
    </source>
</evidence>
<dbReference type="InterPro" id="IPR000305">
    <property type="entry name" value="GIY-YIG_endonuc"/>
</dbReference>
<dbReference type="Proteomes" id="UP000721415">
    <property type="component" value="Unassembled WGS sequence"/>
</dbReference>
<dbReference type="InterPro" id="IPR035901">
    <property type="entry name" value="GIY-YIG_endonuc_sf"/>
</dbReference>
<dbReference type="Gene3D" id="3.40.1440.10">
    <property type="entry name" value="GIY-YIG endonuclease"/>
    <property type="match status" value="1"/>
</dbReference>
<protein>
    <submittedName>
        <fullName evidence="3">GIY-YIG nuclease family protein</fullName>
    </submittedName>
</protein>
<dbReference type="EMBL" id="JACBXQ010000006">
    <property type="protein sequence ID" value="MBG9987136.1"/>
    <property type="molecule type" value="Genomic_DNA"/>
</dbReference>
<dbReference type="CDD" id="cd10456">
    <property type="entry name" value="GIY-YIG_UPF0213"/>
    <property type="match status" value="1"/>
</dbReference>
<dbReference type="SUPFAM" id="SSF82771">
    <property type="entry name" value="GIY-YIG endonuclease"/>
    <property type="match status" value="1"/>
</dbReference>